<evidence type="ECO:0000256" key="2">
    <source>
        <dbReference type="ARBA" id="ARBA00022723"/>
    </source>
</evidence>
<keyword evidence="9" id="KW-1185">Reference proteome</keyword>
<feature type="region of interest" description="Disordered" evidence="5">
    <location>
        <begin position="76"/>
        <end position="97"/>
    </location>
</feature>
<evidence type="ECO:0000256" key="1">
    <source>
        <dbReference type="ARBA" id="ARBA00004123"/>
    </source>
</evidence>
<comment type="caution">
    <text evidence="8">The sequence shown here is derived from an EMBL/GenBank/DDBJ whole genome shotgun (WGS) entry which is preliminary data.</text>
</comment>
<dbReference type="OMA" id="HMKEEYP"/>
<dbReference type="CDD" id="cd02335">
    <property type="entry name" value="ZZ_ADA2"/>
    <property type="match status" value="1"/>
</dbReference>
<reference evidence="8 9" key="1">
    <citation type="submission" date="2015-12" db="EMBL/GenBank/DDBJ databases">
        <title>The genome of Folsomia candida.</title>
        <authorList>
            <person name="Faddeeva A."/>
            <person name="Derks M.F."/>
            <person name="Anvar Y."/>
            <person name="Smit S."/>
            <person name="Van Straalen N."/>
            <person name="Roelofs D."/>
        </authorList>
    </citation>
    <scope>NUCLEOTIDE SEQUENCE [LARGE SCALE GENOMIC DNA]</scope>
    <source>
        <strain evidence="8 9">VU population</strain>
        <tissue evidence="8">Whole body</tissue>
    </source>
</reference>
<dbReference type="PANTHER" id="PTHR12374">
    <property type="entry name" value="TRANSCRIPTIONAL ADAPTOR 2 ADA2 -RELATED"/>
    <property type="match status" value="1"/>
</dbReference>
<evidence type="ECO:0000256" key="3">
    <source>
        <dbReference type="ARBA" id="ARBA00022771"/>
    </source>
</evidence>
<gene>
    <name evidence="8" type="ORF">Fcan01_26228</name>
</gene>
<keyword evidence="3" id="KW-0863">Zinc-finger</keyword>
<dbReference type="Gene3D" id="3.30.60.90">
    <property type="match status" value="1"/>
</dbReference>
<dbReference type="PROSITE" id="PS51293">
    <property type="entry name" value="SANT"/>
    <property type="match status" value="1"/>
</dbReference>
<feature type="compositionally biased region" description="Low complexity" evidence="5">
    <location>
        <begin position="78"/>
        <end position="96"/>
    </location>
</feature>
<dbReference type="SUPFAM" id="SSF46689">
    <property type="entry name" value="Homeodomain-like"/>
    <property type="match status" value="1"/>
</dbReference>
<comment type="subcellular location">
    <subcellularLocation>
        <location evidence="1">Nucleus</location>
    </subcellularLocation>
</comment>
<dbReference type="Pfam" id="PF00249">
    <property type="entry name" value="Myb_DNA-binding"/>
    <property type="match status" value="1"/>
</dbReference>
<evidence type="ECO:0000259" key="6">
    <source>
        <dbReference type="PROSITE" id="PS50090"/>
    </source>
</evidence>
<dbReference type="GO" id="GO:0003682">
    <property type="term" value="F:chromatin binding"/>
    <property type="evidence" value="ECO:0007669"/>
    <property type="project" value="TreeGrafter"/>
</dbReference>
<dbReference type="InterPro" id="IPR043145">
    <property type="entry name" value="Znf_ZZ_sf"/>
</dbReference>
<dbReference type="GO" id="GO:0006357">
    <property type="term" value="P:regulation of transcription by RNA polymerase II"/>
    <property type="evidence" value="ECO:0007669"/>
    <property type="project" value="TreeGrafter"/>
</dbReference>
<dbReference type="PROSITE" id="PS50090">
    <property type="entry name" value="MYB_LIKE"/>
    <property type="match status" value="1"/>
</dbReference>
<evidence type="ECO:0000259" key="7">
    <source>
        <dbReference type="PROSITE" id="PS51293"/>
    </source>
</evidence>
<evidence type="ECO:0000313" key="9">
    <source>
        <dbReference type="Proteomes" id="UP000198287"/>
    </source>
</evidence>
<dbReference type="InterPro" id="IPR001005">
    <property type="entry name" value="SANT/Myb"/>
</dbReference>
<dbReference type="InterPro" id="IPR055141">
    <property type="entry name" value="TADA2A_B-like_dom"/>
</dbReference>
<feature type="domain" description="SANT" evidence="7">
    <location>
        <begin position="93"/>
        <end position="145"/>
    </location>
</feature>
<dbReference type="PANTHER" id="PTHR12374:SF63">
    <property type="entry name" value="TRANSCRIPTIONAL ADAPTER 2-BETA"/>
    <property type="match status" value="1"/>
</dbReference>
<evidence type="ECO:0000313" key="8">
    <source>
        <dbReference type="EMBL" id="OXA38960.1"/>
    </source>
</evidence>
<dbReference type="GO" id="GO:0008270">
    <property type="term" value="F:zinc ion binding"/>
    <property type="evidence" value="ECO:0007669"/>
    <property type="project" value="UniProtKB-KW"/>
</dbReference>
<dbReference type="AlphaFoldDB" id="A0A226D1L7"/>
<protein>
    <submittedName>
        <fullName evidence="8">Transcriptional adapter 2B</fullName>
    </submittedName>
</protein>
<dbReference type="GO" id="GO:0005634">
    <property type="term" value="C:nucleus"/>
    <property type="evidence" value="ECO:0007669"/>
    <property type="project" value="UniProtKB-SubCell"/>
</dbReference>
<dbReference type="Pfam" id="PF25299">
    <property type="entry name" value="ZZ_ADA2"/>
    <property type="match status" value="1"/>
</dbReference>
<keyword evidence="4" id="KW-0862">Zinc</keyword>
<dbReference type="InterPro" id="IPR041983">
    <property type="entry name" value="ADA2-like_ZZ"/>
</dbReference>
<dbReference type="Pfam" id="PF22941">
    <property type="entry name" value="TADA2A-like_3rd"/>
    <property type="match status" value="1"/>
</dbReference>
<dbReference type="InterPro" id="IPR000433">
    <property type="entry name" value="Znf_ZZ"/>
</dbReference>
<dbReference type="CDD" id="cd00167">
    <property type="entry name" value="SANT"/>
    <property type="match status" value="1"/>
</dbReference>
<proteinExistence type="predicted"/>
<keyword evidence="2" id="KW-0479">Metal-binding</keyword>
<name>A0A226D1L7_FOLCA</name>
<evidence type="ECO:0000256" key="5">
    <source>
        <dbReference type="SAM" id="MobiDB-lite"/>
    </source>
</evidence>
<feature type="domain" description="Myb-like" evidence="6">
    <location>
        <begin position="90"/>
        <end position="137"/>
    </location>
</feature>
<accession>A0A226D1L7</accession>
<dbReference type="InterPro" id="IPR017884">
    <property type="entry name" value="SANT_dom"/>
</dbReference>
<dbReference type="InterPro" id="IPR009057">
    <property type="entry name" value="Homeodomain-like_sf"/>
</dbReference>
<dbReference type="Gene3D" id="1.10.10.60">
    <property type="entry name" value="Homeodomain-like"/>
    <property type="match status" value="1"/>
</dbReference>
<dbReference type="GO" id="GO:0003713">
    <property type="term" value="F:transcription coactivator activity"/>
    <property type="evidence" value="ECO:0007669"/>
    <property type="project" value="TreeGrafter"/>
</dbReference>
<evidence type="ECO:0000256" key="4">
    <source>
        <dbReference type="ARBA" id="ARBA00022833"/>
    </source>
</evidence>
<dbReference type="STRING" id="158441.A0A226D1L7"/>
<dbReference type="SUPFAM" id="SSF57850">
    <property type="entry name" value="RING/U-box"/>
    <property type="match status" value="1"/>
</dbReference>
<sequence>MLYYEELFTRSSCLNCRYEISGLGVECSECQPQGAPFRLCAECFASGTEIGSHKKEHPYRYFDSGSLALFPGSRQDISSSKENNSSSTTNAPTTSNRWSAREEIRLLDAIEQYGFGNWQDISKHIESRGAIEAKEEFVHRHVDGNVGKVSWAESNNSSAENKWSSEFKGSVGIFPQPIDHTSPGDEGPLSPSLTQRLPPLDISSDEMLQLGYMPFRDDYEKEYDNEAEKLVSQLNFTPEDDELEIGLKLALVDLYSARLRERARRKRVIRDYQLVCKFFKKDRAKKAAGIGALNSDADGTEPGGGNKETVKKFQISEKQLQEKFRPFSQFYNSREFDNLARNLVKEKDLRLRLSELFKYRNVGITRGEECIEFERSRGPSGQGNGLRKRPAASAGLGTVEEEDDEDRGHKKGLMMTQSPALIQQLLQQQTPNPTRLELGNEENVDENASVTPNPILQLSSKGGFNLRSSESNGLEVALLPQMPQEGVTVPAPGQPLQKGGLSLLSEQLRGTGDLFIADKYIPGIDVVTTAELDLCTKINLYPSQFLSIKLAFMLGQLTNAENNNSNPDENSYAGPPSLTSAEWNLLLPFLLSSQ</sequence>
<dbReference type="GO" id="GO:0070461">
    <property type="term" value="C:SAGA-type complex"/>
    <property type="evidence" value="ECO:0007669"/>
    <property type="project" value="TreeGrafter"/>
</dbReference>
<organism evidence="8 9">
    <name type="scientific">Folsomia candida</name>
    <name type="common">Springtail</name>
    <dbReference type="NCBI Taxonomy" id="158441"/>
    <lineage>
        <taxon>Eukaryota</taxon>
        <taxon>Metazoa</taxon>
        <taxon>Ecdysozoa</taxon>
        <taxon>Arthropoda</taxon>
        <taxon>Hexapoda</taxon>
        <taxon>Collembola</taxon>
        <taxon>Entomobryomorpha</taxon>
        <taxon>Isotomoidea</taxon>
        <taxon>Isotomidae</taxon>
        <taxon>Proisotominae</taxon>
        <taxon>Folsomia</taxon>
    </lineage>
</organism>
<dbReference type="Proteomes" id="UP000198287">
    <property type="component" value="Unassembled WGS sequence"/>
</dbReference>
<feature type="region of interest" description="Disordered" evidence="5">
    <location>
        <begin position="375"/>
        <end position="409"/>
    </location>
</feature>
<dbReference type="GO" id="GO:0006338">
    <property type="term" value="P:chromatin remodeling"/>
    <property type="evidence" value="ECO:0007669"/>
    <property type="project" value="TreeGrafter"/>
</dbReference>
<dbReference type="OrthoDB" id="270417at2759"/>
<dbReference type="EMBL" id="LNIX01000042">
    <property type="protein sequence ID" value="OXA38960.1"/>
    <property type="molecule type" value="Genomic_DNA"/>
</dbReference>